<dbReference type="GO" id="GO:0071169">
    <property type="term" value="P:establishment of protein localization to chromatin"/>
    <property type="evidence" value="ECO:0007669"/>
    <property type="project" value="TreeGrafter"/>
</dbReference>
<dbReference type="Proteomes" id="UP000307169">
    <property type="component" value="Unassembled WGS sequence"/>
</dbReference>
<keyword evidence="1" id="KW-0677">Repeat</keyword>
<dbReference type="InterPro" id="IPR024986">
    <property type="entry name" value="Nipped-B_C"/>
</dbReference>
<comment type="similarity">
    <text evidence="1">Belongs to the SCC2/Nipped-B family.</text>
</comment>
<dbReference type="InterPro" id="IPR011989">
    <property type="entry name" value="ARM-like"/>
</dbReference>
<dbReference type="PANTHER" id="PTHR21704:SF18">
    <property type="entry name" value="NIPPED-B-LIKE PROTEIN"/>
    <property type="match status" value="1"/>
</dbReference>
<reference evidence="4 5" key="1">
    <citation type="submission" date="2019-03" db="EMBL/GenBank/DDBJ databases">
        <title>Sequencing 25 genomes of Wallemia mellicola.</title>
        <authorList>
            <person name="Gostincar C."/>
        </authorList>
    </citation>
    <scope>NUCLEOTIDE SEQUENCE [LARGE SCALE GENOMIC DNA]</scope>
    <source>
        <strain evidence="4 5">EXF-1262</strain>
    </source>
</reference>
<evidence type="ECO:0000256" key="2">
    <source>
        <dbReference type="SAM" id="MobiDB-lite"/>
    </source>
</evidence>
<feature type="domain" description="Sister chromatid cohesion C-terminal" evidence="3">
    <location>
        <begin position="1484"/>
        <end position="1656"/>
    </location>
</feature>
<dbReference type="GO" id="GO:0140588">
    <property type="term" value="P:chromatin looping"/>
    <property type="evidence" value="ECO:0007669"/>
    <property type="project" value="InterPro"/>
</dbReference>
<accession>A0A4T0NMN1</accession>
<dbReference type="InterPro" id="IPR033031">
    <property type="entry name" value="Scc2/Nipped-B"/>
</dbReference>
<dbReference type="CDD" id="cd23958">
    <property type="entry name" value="SCC2"/>
    <property type="match status" value="1"/>
</dbReference>
<name>A0A4T0NMN1_9BASI</name>
<proteinExistence type="inferred from homology"/>
<dbReference type="EMBL" id="SPRH01000038">
    <property type="protein sequence ID" value="TIB98453.1"/>
    <property type="molecule type" value="Genomic_DNA"/>
</dbReference>
<comment type="caution">
    <text evidence="4">The sequence shown here is derived from an EMBL/GenBank/DDBJ whole genome shotgun (WGS) entry which is preliminary data.</text>
</comment>
<feature type="region of interest" description="Disordered" evidence="2">
    <location>
        <begin position="284"/>
        <end position="304"/>
    </location>
</feature>
<feature type="compositionally biased region" description="Basic and acidic residues" evidence="2">
    <location>
        <begin position="228"/>
        <end position="238"/>
    </location>
</feature>
<dbReference type="Pfam" id="PF12830">
    <property type="entry name" value="Nipped-B_C"/>
    <property type="match status" value="1"/>
</dbReference>
<dbReference type="GO" id="GO:1990414">
    <property type="term" value="P:replication-born double-strand break repair via sister chromatid exchange"/>
    <property type="evidence" value="ECO:0007669"/>
    <property type="project" value="TreeGrafter"/>
</dbReference>
<dbReference type="SUPFAM" id="SSF48371">
    <property type="entry name" value="ARM repeat"/>
    <property type="match status" value="1"/>
</dbReference>
<feature type="region of interest" description="Disordered" evidence="2">
    <location>
        <begin position="179"/>
        <end position="246"/>
    </location>
</feature>
<evidence type="ECO:0000256" key="1">
    <source>
        <dbReference type="RuleBase" id="RU364107"/>
    </source>
</evidence>
<dbReference type="PANTHER" id="PTHR21704">
    <property type="entry name" value="NIPPED-B-LIKE PROTEIN DELANGIN SCC2-RELATED"/>
    <property type="match status" value="1"/>
</dbReference>
<dbReference type="GO" id="GO:0003682">
    <property type="term" value="F:chromatin binding"/>
    <property type="evidence" value="ECO:0007669"/>
    <property type="project" value="TreeGrafter"/>
</dbReference>
<keyword evidence="1" id="KW-0131">Cell cycle</keyword>
<organism evidence="4 5">
    <name type="scientific">Wallemia mellicola</name>
    <dbReference type="NCBI Taxonomy" id="1708541"/>
    <lineage>
        <taxon>Eukaryota</taxon>
        <taxon>Fungi</taxon>
        <taxon>Dikarya</taxon>
        <taxon>Basidiomycota</taxon>
        <taxon>Wallemiomycotina</taxon>
        <taxon>Wallemiomycetes</taxon>
        <taxon>Wallemiales</taxon>
        <taxon>Wallemiaceae</taxon>
        <taxon>Wallemia</taxon>
    </lineage>
</organism>
<gene>
    <name evidence="4" type="ORF">E3Q17_03007</name>
</gene>
<dbReference type="GO" id="GO:0010468">
    <property type="term" value="P:regulation of gene expression"/>
    <property type="evidence" value="ECO:0007669"/>
    <property type="project" value="InterPro"/>
</dbReference>
<evidence type="ECO:0000313" key="5">
    <source>
        <dbReference type="Proteomes" id="UP000307169"/>
    </source>
</evidence>
<dbReference type="GO" id="GO:0061775">
    <property type="term" value="F:cohesin loader activity"/>
    <property type="evidence" value="ECO:0007669"/>
    <property type="project" value="InterPro"/>
</dbReference>
<keyword evidence="1" id="KW-0539">Nucleus</keyword>
<protein>
    <recommendedName>
        <fullName evidence="1">Sister chromatid cohesion protein</fullName>
    </recommendedName>
</protein>
<feature type="region of interest" description="Disordered" evidence="2">
    <location>
        <begin position="1"/>
        <end position="23"/>
    </location>
</feature>
<dbReference type="Gene3D" id="1.25.10.10">
    <property type="entry name" value="Leucine-rich Repeat Variant"/>
    <property type="match status" value="1"/>
</dbReference>
<feature type="compositionally biased region" description="Polar residues" evidence="2">
    <location>
        <begin position="14"/>
        <end position="23"/>
    </location>
</feature>
<evidence type="ECO:0000259" key="3">
    <source>
        <dbReference type="Pfam" id="PF12830"/>
    </source>
</evidence>
<dbReference type="GO" id="GO:0090694">
    <property type="term" value="C:Scc2-Scc4 cohesin loading complex"/>
    <property type="evidence" value="ECO:0007669"/>
    <property type="project" value="TreeGrafter"/>
</dbReference>
<feature type="region of interest" description="Disordered" evidence="2">
    <location>
        <begin position="126"/>
        <end position="159"/>
    </location>
</feature>
<comment type="subcellular location">
    <subcellularLocation>
        <location evidence="1">Nucleus</location>
    </subcellularLocation>
</comment>
<dbReference type="InterPro" id="IPR016024">
    <property type="entry name" value="ARM-type_fold"/>
</dbReference>
<dbReference type="GO" id="GO:0034087">
    <property type="term" value="P:establishment of mitotic sister chromatid cohesion"/>
    <property type="evidence" value="ECO:0007669"/>
    <property type="project" value="TreeGrafter"/>
</dbReference>
<sequence>MTSKFTVKSFYGGPNNQQTENNKKSINNLNDILSIYPLPTTLPSSQNISLFPETDTSISSLHSTTFEPSEADLDTLLNSNSAEDDEILDIIKRQHQLNIDDDSFPNIKVPTDLPITNNPNEFSFGIPNSTADNVHKSIPPISFKPKKSKSRNTSNAEISLSMQDDKNYLYALKNKILHPVDEPQSNTSSAKSKPKIKTPKQSNKRSAPVEESPVMKRQPRPITSPSIRSEKSPGKNVKEQSLSKMKVKFEDPVSPKKMKLEKSATPLSTDDKFMERIVTQNSHLQRMSKAMPQRKTVVTTDGSTTSIDKHSLEKLKELISDIFDAEDSLISDSEVPKVYAKCIKGDGSLQPSITKELSSYLNQLYASKPNSILELANNEFDGTTQSELVTKLARLIKILDKSVMLGDKLSVWNPENQDDFDESIDNLHLATESIAAVECILLIMKFDQLPKQLYFEDILSQCLSVFKYHLNKTIYAYVEAIEEGYSNPSNILAYAARENPQPIKKPLSILFNTITSVIPSLNALMSLSHVSLGDSVLITATYISIGPFFVAEPTSLRDMSVKNALSPIGGGNGMRELRLIALTLIQNIFSNYDAQRNWIIDEILSAAIKLPELKKQSRQYQLKSGKTIYTLSALLLQLVQACSHSTYEKINNLRYKHQLNVLEEEAEEFTKTEAYTEFVKSEVALWESSLYATANIAQAICYQLITHLCQSKSSKSSHEADYKLILENLINDTLTVLYIPEWQGASWLLLILLRLMERSVLEDNTTSNTEVVNIKSIALDHFGNIFAKLRQVDLERIEYNEKASLSQLTDIERAVWNGDLDELSRLHTIHQTLMGTLFINGSQDDLCISAYELLGSSWGYYVVKGLKASQSKVDNNSESEAILKEQSIVQEKLLTYIHSIWIEDDYDLDAISRDRQNMDELENTALQLTSLSPLQKMQDVVLYVIIQSFTSKSVSVRARAVKALGLAIMSDNTLLNDIRIQNCIGSRVKDVASSVRDAALDVLSKHLTIDSGFANDYFEIVSDRIDDESPAVRKRVVKLLKDIYVSTDDLERKAEIGKMFCMRIVDEDDLLKNLALEVLDNLWLNLKITKPSKATKDDHFDADEEVASIDGVVDVLMEVTKRFGDRYNLFEQAMEKIVSRHPKSHQLQISNRFKHVVAALIERIDNNEEDSDLLACVRTILVLAGTIKGVVGGAAAEQLLPLLVNGITPEQKATSEATLKVFKKIIPLLSRSSTKLTADLQDRLLPLISSPNNGIASQALSEAVACLCSVVNTHTYAFVSLSRMLMKAALETHQLLDERTRTVGGISKCKVLIIIMGLLVEHCDFESVRNYDDMNISRRAQQQYYNAACDLDKLVASLAPEENERDVAIQDSIWRLLIDVRRVVDDPAIQAISLRGLGCIFVGYPYLMNEEESIAIMDNVFADTSPTKRIDHSQLLLVFQEYLKVDEQKKNAKVDEVDAKQNAITVEHLIGDADQLNDSNVGPRILQRYLKPILASALSYTANTSLPAIDVLGCMFVDEPELVPTLVALQTSPSGATSAKARDLHVTLYNKYASVLNTHHILTIEKAFDYHYLITGNLSGMRNNRALLETWFGLMSEKRPAKLDFLSGILRFFDKNPATTTVTDHSIQLSRFIADNLLAFNYQHNEDVLFVGRMLSTYLATHGEQLRDDIENADTNQNEIRLSVIYSICIAIRNNLKSMYGFTDKQFIEYKPKKKSTFGDRQITSRDEVKQIPYDIIPGATKSMKSDADHEAQIQAYFDLMNDTGDQMNTLDSDEDEAMESD</sequence>
<evidence type="ECO:0000313" key="4">
    <source>
        <dbReference type="EMBL" id="TIB98453.1"/>
    </source>
</evidence>